<feature type="region of interest" description="Disordered" evidence="1">
    <location>
        <begin position="85"/>
        <end position="118"/>
    </location>
</feature>
<accession>A0A0G1PIM9</accession>
<comment type="caution">
    <text evidence="3">The sequence shown here is derived from an EMBL/GenBank/DDBJ whole genome shotgun (WGS) entry which is preliminary data.</text>
</comment>
<dbReference type="Proteomes" id="UP000034696">
    <property type="component" value="Unassembled WGS sequence"/>
</dbReference>
<sequence length="181" mass="20813">MTPVPITHYHMHMWLDWRIGITITLVFFVAGYLLSGYDLLIATMIAVLMAVALILEYFRQTQKEKDKQTSRVRDLAVAAMYEAKEMREQDQTKDEANRATKEKYDASAKKSKKSHRGKDRFYQDEMGEVYHAGFAHEDDGIPISMVRVSDGKKMPSAVWLYTIMTGLPVERPAGYLVKSRE</sequence>
<name>A0A0G1PIM9_9BACT</name>
<proteinExistence type="predicted"/>
<reference evidence="3 4" key="1">
    <citation type="journal article" date="2015" name="Nature">
        <title>rRNA introns, odd ribosomes, and small enigmatic genomes across a large radiation of phyla.</title>
        <authorList>
            <person name="Brown C.T."/>
            <person name="Hug L.A."/>
            <person name="Thomas B.C."/>
            <person name="Sharon I."/>
            <person name="Castelle C.J."/>
            <person name="Singh A."/>
            <person name="Wilkins M.J."/>
            <person name="Williams K.H."/>
            <person name="Banfield J.F."/>
        </authorList>
    </citation>
    <scope>NUCLEOTIDE SEQUENCE [LARGE SCALE GENOMIC DNA]</scope>
</reference>
<evidence type="ECO:0000256" key="1">
    <source>
        <dbReference type="SAM" id="MobiDB-lite"/>
    </source>
</evidence>
<evidence type="ECO:0000313" key="3">
    <source>
        <dbReference type="EMBL" id="KKU05248.1"/>
    </source>
</evidence>
<protein>
    <submittedName>
        <fullName evidence="3">Uncharacterized protein</fullName>
    </submittedName>
</protein>
<keyword evidence="2" id="KW-1133">Transmembrane helix</keyword>
<feature type="transmembrane region" description="Helical" evidence="2">
    <location>
        <begin position="15"/>
        <end position="33"/>
    </location>
</feature>
<dbReference type="EMBL" id="LCKT01000001">
    <property type="protein sequence ID" value="KKU05248.1"/>
    <property type="molecule type" value="Genomic_DNA"/>
</dbReference>
<keyword evidence="2" id="KW-0472">Membrane</keyword>
<feature type="transmembrane region" description="Helical" evidence="2">
    <location>
        <begin position="39"/>
        <end position="58"/>
    </location>
</feature>
<feature type="compositionally biased region" description="Basic residues" evidence="1">
    <location>
        <begin position="109"/>
        <end position="118"/>
    </location>
</feature>
<keyword evidence="2" id="KW-0812">Transmembrane</keyword>
<evidence type="ECO:0000313" key="4">
    <source>
        <dbReference type="Proteomes" id="UP000034696"/>
    </source>
</evidence>
<gene>
    <name evidence="3" type="ORF">UX06_C0001G0009</name>
</gene>
<feature type="compositionally biased region" description="Basic and acidic residues" evidence="1">
    <location>
        <begin position="85"/>
        <end position="108"/>
    </location>
</feature>
<evidence type="ECO:0000256" key="2">
    <source>
        <dbReference type="SAM" id="Phobius"/>
    </source>
</evidence>
<organism evidence="3 4">
    <name type="scientific">Candidatus Giovannonibacteria bacterium GW2011_GWA2_45_21</name>
    <dbReference type="NCBI Taxonomy" id="1618649"/>
    <lineage>
        <taxon>Bacteria</taxon>
        <taxon>Candidatus Giovannoniibacteriota</taxon>
    </lineage>
</organism>
<dbReference type="AlphaFoldDB" id="A0A0G1PIM9"/>